<evidence type="ECO:0000313" key="2">
    <source>
        <dbReference type="EMBL" id="CAB4034144.1"/>
    </source>
</evidence>
<evidence type="ECO:0000256" key="1">
    <source>
        <dbReference type="SAM" id="MobiDB-lite"/>
    </source>
</evidence>
<feature type="region of interest" description="Disordered" evidence="1">
    <location>
        <begin position="283"/>
        <end position="305"/>
    </location>
</feature>
<name>A0A7D9LJG2_PARCT</name>
<feature type="region of interest" description="Disordered" evidence="1">
    <location>
        <begin position="430"/>
        <end position="463"/>
    </location>
</feature>
<feature type="region of interest" description="Disordered" evidence="1">
    <location>
        <begin position="646"/>
        <end position="692"/>
    </location>
</feature>
<feature type="compositionally biased region" description="Polar residues" evidence="1">
    <location>
        <begin position="523"/>
        <end position="533"/>
    </location>
</feature>
<feature type="region of interest" description="Disordered" evidence="1">
    <location>
        <begin position="333"/>
        <end position="354"/>
    </location>
</feature>
<feature type="compositionally biased region" description="Polar residues" evidence="1">
    <location>
        <begin position="646"/>
        <end position="666"/>
    </location>
</feature>
<dbReference type="OrthoDB" id="10063431at2759"/>
<reference evidence="2" key="1">
    <citation type="submission" date="2020-04" db="EMBL/GenBank/DDBJ databases">
        <authorList>
            <person name="Alioto T."/>
            <person name="Alioto T."/>
            <person name="Gomez Garrido J."/>
        </authorList>
    </citation>
    <scope>NUCLEOTIDE SEQUENCE</scope>
    <source>
        <strain evidence="2">A484AB</strain>
    </source>
</reference>
<keyword evidence="3" id="KW-1185">Reference proteome</keyword>
<dbReference type="AlphaFoldDB" id="A0A7D9LJG2"/>
<dbReference type="Proteomes" id="UP001152795">
    <property type="component" value="Unassembled WGS sequence"/>
</dbReference>
<feature type="compositionally biased region" description="Basic and acidic residues" evidence="1">
    <location>
        <begin position="1"/>
        <end position="20"/>
    </location>
</feature>
<feature type="region of interest" description="Disordered" evidence="1">
    <location>
        <begin position="230"/>
        <end position="253"/>
    </location>
</feature>
<gene>
    <name evidence="2" type="ORF">PACLA_8A067023</name>
</gene>
<feature type="compositionally biased region" description="Polar residues" evidence="1">
    <location>
        <begin position="499"/>
        <end position="515"/>
    </location>
</feature>
<comment type="caution">
    <text evidence="2">The sequence shown here is derived from an EMBL/GenBank/DDBJ whole genome shotgun (WGS) entry which is preliminary data.</text>
</comment>
<proteinExistence type="predicted"/>
<sequence length="752" mass="84388">MKSLTESKSEVNDKTTEIHNDSNGNTTKEVKNKNYTDLPKSGIHYVSHKIKTQLITCYDYENDESYVKTDRLTPSEIGMKLTRIVEHEFGDSHDRPKPDDLKYNTVHNNRELKQVMSTFDVNLNHVQDDELIQEYESSLQELGNGSTDKGLGRQSRGKSSVVKIDLTDDIQDNPKFGFDDFDVNGPNLSSQTNIATLTIDNELGMVKSIGASVNVKGSYENNGLLNVKSASMKDERSSGYKSNSQFKKEEREGVKQYKFAQTKPISADRKPCTNFESTGYDESKVVVPSTPPRKEKQTVKSRSMGYKDVQASKSTGNSVNVRQDISKVPSFYRTSHTETQTSKPPHGNKDISKFNSLSKTKSINQHEDTRKSFGKTVYKSNNNKKVNSFYGRNDREAHVEINKSIGRPVFASKDISKFDWFGNTTRKDQQLHAKNTMRNSANASKSNPIYNNSHITNDKQAQVQTGKLKETSCFESKYISKIDILDKATRRDQHGQGMERSSQANKGNPYRNNFYTKRDKQTDLQSSKETSAYKSKDIAKMNITAKTSKGQSGRALRDTDGGLGSDEDLFGSDDDLDELLVKSFTDDFDHMNCHLGTQGDSDDLKWMENDVINDDGGVKDLLGNLDNDMDDDTLVACYDDAMSPTIQVRENGPNSRLSGSSRNEMTSKGVKRKLNIPDAQSKVRRSGSSNIPDNVGISRGLDKFCENDVDERIKECPFCAKSFHSRFSKGDIDQHIALCCSSEDIGIDDAFW</sequence>
<feature type="region of interest" description="Disordered" evidence="1">
    <location>
        <begin position="489"/>
        <end position="535"/>
    </location>
</feature>
<dbReference type="EMBL" id="CACRXK020019861">
    <property type="protein sequence ID" value="CAB4034144.1"/>
    <property type="molecule type" value="Genomic_DNA"/>
</dbReference>
<feature type="compositionally biased region" description="Polar residues" evidence="1">
    <location>
        <begin position="333"/>
        <end position="343"/>
    </location>
</feature>
<feature type="region of interest" description="Disordered" evidence="1">
    <location>
        <begin position="1"/>
        <end position="33"/>
    </location>
</feature>
<accession>A0A7D9LJG2</accession>
<protein>
    <submittedName>
        <fullName evidence="2">---NA</fullName>
    </submittedName>
</protein>
<evidence type="ECO:0000313" key="3">
    <source>
        <dbReference type="Proteomes" id="UP001152795"/>
    </source>
</evidence>
<organism evidence="2 3">
    <name type="scientific">Paramuricea clavata</name>
    <name type="common">Red gorgonian</name>
    <name type="synonym">Violescent sea-whip</name>
    <dbReference type="NCBI Taxonomy" id="317549"/>
    <lineage>
        <taxon>Eukaryota</taxon>
        <taxon>Metazoa</taxon>
        <taxon>Cnidaria</taxon>
        <taxon>Anthozoa</taxon>
        <taxon>Octocorallia</taxon>
        <taxon>Malacalcyonacea</taxon>
        <taxon>Plexauridae</taxon>
        <taxon>Paramuricea</taxon>
    </lineage>
</organism>
<feature type="compositionally biased region" description="Polar residues" evidence="1">
    <location>
        <begin position="432"/>
        <end position="463"/>
    </location>
</feature>